<protein>
    <recommendedName>
        <fullName evidence="1">Dynamin N-terminal domain-containing protein</fullName>
    </recommendedName>
</protein>
<reference evidence="2 3" key="1">
    <citation type="submission" date="2016-07" db="EMBL/GenBank/DDBJ databases">
        <title>Caryophanon tenue genome sequencing.</title>
        <authorList>
            <person name="Verma A."/>
            <person name="Pal Y."/>
            <person name="Krishnamurthi S."/>
        </authorList>
    </citation>
    <scope>NUCLEOTIDE SEQUENCE [LARGE SCALE GENOMIC DNA]</scope>
    <source>
        <strain evidence="2 3">DSM 14152</strain>
    </source>
</reference>
<dbReference type="SUPFAM" id="SSF52540">
    <property type="entry name" value="P-loop containing nucleoside triphosphate hydrolases"/>
    <property type="match status" value="1"/>
</dbReference>
<dbReference type="Pfam" id="PF00350">
    <property type="entry name" value="Dynamin_N"/>
    <property type="match status" value="1"/>
</dbReference>
<sequence>MSKKADIIVHGVKGLQIMNKHGLVSISEENMETVVHSLEEVEEALQSNTYVRATTRILQRLLTDVQRNPIILVVGREGVGKTSVINAYLREPLLCSRSEQQTKIHTFVHYGAHHHVEASFLDGVEATFELSKLELLSVSDRFAAQLLRESMDYLTVYAANDYLQPISFIDTRAFETTNEQQYYIADSILQRVDDVFYVIRADQEVEDTEITWLQQLHERLQMKPICIVNYSDRQVVNHEKITPYVRDMRYMSAKQLLQMAPKAPNDTQFIMIDDAVQDVINHTERRTQKFTRRLFMWLERFATELETVVQREPLNLSMSEEMQQAKQQIQKRNQAILEEYELEYERYSSLFEPIQTLFQFVRLIEQHDYLLTNDTILFCRVAGEYQQALREYRVKHAEYAELYEKLQKHVQTRAHGGFTMIKRLFGEKEASFDMTKQIEQLNLQRGLLDLMHERIRQLETQILSAYDDVYTVVTYTVKKRADDSLQKLSQFKAEQQREVRQLYYVTRKLEQFDGVRHAQRLVCVLIADLLIRESDFPEEQRASLQRIYERIFAVKIAQNAEDLDIEDLDDNMYNKPYAPFQPLHLSVDMLRSDYPAVPMYVKEDLS</sequence>
<keyword evidence="3" id="KW-1185">Reference proteome</keyword>
<dbReference type="STRING" id="33978.A6M13_05560"/>
<dbReference type="Gene3D" id="3.40.50.300">
    <property type="entry name" value="P-loop containing nucleotide triphosphate hydrolases"/>
    <property type="match status" value="1"/>
</dbReference>
<evidence type="ECO:0000313" key="2">
    <source>
        <dbReference type="EMBL" id="OCS82867.1"/>
    </source>
</evidence>
<organism evidence="2 3">
    <name type="scientific">Caryophanon tenue</name>
    <dbReference type="NCBI Taxonomy" id="33978"/>
    <lineage>
        <taxon>Bacteria</taxon>
        <taxon>Bacillati</taxon>
        <taxon>Bacillota</taxon>
        <taxon>Bacilli</taxon>
        <taxon>Bacillales</taxon>
        <taxon>Caryophanaceae</taxon>
        <taxon>Caryophanon</taxon>
    </lineage>
</organism>
<dbReference type="OrthoDB" id="2724383at2"/>
<dbReference type="AlphaFoldDB" id="A0A1C0Y6Q8"/>
<proteinExistence type="predicted"/>
<name>A0A1C0Y6Q8_9BACL</name>
<accession>A0A1C0Y6Q8</accession>
<dbReference type="EMBL" id="MASJ01000039">
    <property type="protein sequence ID" value="OCS82867.1"/>
    <property type="molecule type" value="Genomic_DNA"/>
</dbReference>
<dbReference type="Proteomes" id="UP000093199">
    <property type="component" value="Unassembled WGS sequence"/>
</dbReference>
<evidence type="ECO:0000259" key="1">
    <source>
        <dbReference type="Pfam" id="PF00350"/>
    </source>
</evidence>
<dbReference type="InterPro" id="IPR045063">
    <property type="entry name" value="Dynamin_N"/>
</dbReference>
<dbReference type="InterPro" id="IPR027417">
    <property type="entry name" value="P-loop_NTPase"/>
</dbReference>
<comment type="caution">
    <text evidence="2">The sequence shown here is derived from an EMBL/GenBank/DDBJ whole genome shotgun (WGS) entry which is preliminary data.</text>
</comment>
<feature type="domain" description="Dynamin N-terminal" evidence="1">
    <location>
        <begin position="71"/>
        <end position="229"/>
    </location>
</feature>
<evidence type="ECO:0000313" key="3">
    <source>
        <dbReference type="Proteomes" id="UP000093199"/>
    </source>
</evidence>
<gene>
    <name evidence="2" type="ORF">A6M13_05560</name>
</gene>